<keyword evidence="2" id="KW-1185">Reference proteome</keyword>
<dbReference type="AlphaFoldDB" id="A0A8J2NSI8"/>
<comment type="caution">
    <text evidence="1">The sequence shown here is derived from an EMBL/GenBank/DDBJ whole genome shotgun (WGS) entry which is preliminary data.</text>
</comment>
<accession>A0A8J2NSI8</accession>
<dbReference type="EMBL" id="CAJVCH010109354">
    <property type="protein sequence ID" value="CAG7724397.1"/>
    <property type="molecule type" value="Genomic_DNA"/>
</dbReference>
<dbReference type="PANTHER" id="PTHR10974:SF9">
    <property type="entry name" value="DUF229 DOMAIN CONTAINING PROTEIN-RELATED"/>
    <property type="match status" value="1"/>
</dbReference>
<name>A0A8J2NSI8_9HEXA</name>
<organism evidence="1 2">
    <name type="scientific">Allacma fusca</name>
    <dbReference type="NCBI Taxonomy" id="39272"/>
    <lineage>
        <taxon>Eukaryota</taxon>
        <taxon>Metazoa</taxon>
        <taxon>Ecdysozoa</taxon>
        <taxon>Arthropoda</taxon>
        <taxon>Hexapoda</taxon>
        <taxon>Collembola</taxon>
        <taxon>Symphypleona</taxon>
        <taxon>Sminthuridae</taxon>
        <taxon>Allacma</taxon>
    </lineage>
</organism>
<dbReference type="Proteomes" id="UP000708208">
    <property type="component" value="Unassembled WGS sequence"/>
</dbReference>
<gene>
    <name evidence="1" type="ORF">AFUS01_LOCUS13426</name>
</gene>
<dbReference type="Pfam" id="PF02995">
    <property type="entry name" value="DUF229"/>
    <property type="match status" value="2"/>
</dbReference>
<evidence type="ECO:0000313" key="1">
    <source>
        <dbReference type="EMBL" id="CAG7724397.1"/>
    </source>
</evidence>
<dbReference type="GO" id="GO:0005615">
    <property type="term" value="C:extracellular space"/>
    <property type="evidence" value="ECO:0007669"/>
    <property type="project" value="TreeGrafter"/>
</dbReference>
<reference evidence="1" key="1">
    <citation type="submission" date="2021-06" db="EMBL/GenBank/DDBJ databases">
        <authorList>
            <person name="Hodson N. C."/>
            <person name="Mongue J. A."/>
            <person name="Jaron S. K."/>
        </authorList>
    </citation>
    <scope>NUCLEOTIDE SEQUENCE</scope>
</reference>
<evidence type="ECO:0000313" key="2">
    <source>
        <dbReference type="Proteomes" id="UP000708208"/>
    </source>
</evidence>
<dbReference type="PANTHER" id="PTHR10974">
    <property type="entry name" value="FI08016P-RELATED"/>
    <property type="match status" value="1"/>
</dbReference>
<sequence length="468" mass="53681">SQPEILSIDNVLFYNTFHPNYNQSDCCFSQIKRVAQNPNKYDQRADTQVSISAKCTPISKGSHGTEVGTEFILIKCNKTVKGASSTSKEYQAIVFDPEDYSNSTKLKVDFWRHSDRSPSGENIIPERPPNVLIIGIDSVSRLHMRRSLPRLVRFLKENDFVEMRGYTRIGVNTFPNMMGVLGGMERYKYPCWARPKNKFDDCPLIWKNFSRNNYITALIEDHAEIAIFNYIKTGFVEQPVDYYFRPISVAYKKKLISNKCNFGVPETEIFFRLTNPMDLHATLEDILSLSTAFQNFTYTHLNWSPKFRKTYSLFEETPRNRTCISSGIREDFCRCGVNQTINIKAKIVNKMGYSMISEINSILADEISMNICVSLKFKTILYVRDLNSGEGGSNLGKTVSFRDFLVAVEAAPSGGRFEASFRVFENKTMKILGEVNRVNSYHGQSECLQDYKLQAYCLCKDYYENSVQ</sequence>
<feature type="non-terminal residue" evidence="1">
    <location>
        <position position="1"/>
    </location>
</feature>
<dbReference type="InterPro" id="IPR004245">
    <property type="entry name" value="DUF229"/>
</dbReference>
<protein>
    <submittedName>
        <fullName evidence="1">Uncharacterized protein</fullName>
    </submittedName>
</protein>
<dbReference type="OrthoDB" id="413313at2759"/>
<proteinExistence type="predicted"/>